<organism evidence="6 7">
    <name type="scientific">Reichenbachiella ulvae</name>
    <dbReference type="NCBI Taxonomy" id="2980104"/>
    <lineage>
        <taxon>Bacteria</taxon>
        <taxon>Pseudomonadati</taxon>
        <taxon>Bacteroidota</taxon>
        <taxon>Cytophagia</taxon>
        <taxon>Cytophagales</taxon>
        <taxon>Reichenbachiellaceae</taxon>
        <taxon>Reichenbachiella</taxon>
    </lineage>
</organism>
<comment type="caution">
    <text evidence="6">The sequence shown here is derived from an EMBL/GenBank/DDBJ whole genome shotgun (WGS) entry which is preliminary data.</text>
</comment>
<name>A0ABT3CTY8_9BACT</name>
<proteinExistence type="predicted"/>
<dbReference type="InterPro" id="IPR013448">
    <property type="entry name" value="L-rhamnose_mutarotase"/>
</dbReference>
<keyword evidence="2 6" id="KW-0413">Isomerase</keyword>
<dbReference type="Pfam" id="PF05336">
    <property type="entry name" value="rhaM"/>
    <property type="match status" value="1"/>
</dbReference>
<dbReference type="InterPro" id="IPR011008">
    <property type="entry name" value="Dimeric_a/b-barrel"/>
</dbReference>
<evidence type="ECO:0000256" key="2">
    <source>
        <dbReference type="ARBA" id="ARBA00023235"/>
    </source>
</evidence>
<evidence type="ECO:0000313" key="7">
    <source>
        <dbReference type="Proteomes" id="UP001300692"/>
    </source>
</evidence>
<dbReference type="EMBL" id="JAOYOD010000001">
    <property type="protein sequence ID" value="MCV9386698.1"/>
    <property type="molecule type" value="Genomic_DNA"/>
</dbReference>
<evidence type="ECO:0000256" key="1">
    <source>
        <dbReference type="ARBA" id="ARBA00022490"/>
    </source>
</evidence>
<protein>
    <recommendedName>
        <fullName evidence="5">L-rhamnose mutarotase</fullName>
        <ecNumber evidence="5">5.1.3.32</ecNumber>
    </recommendedName>
</protein>
<dbReference type="GO" id="GO:0062192">
    <property type="term" value="F:L-rhamnose mutarotase activity"/>
    <property type="evidence" value="ECO:0007669"/>
    <property type="project" value="UniProtKB-EC"/>
</dbReference>
<evidence type="ECO:0000256" key="5">
    <source>
        <dbReference type="NCBIfam" id="TIGR02625"/>
    </source>
</evidence>
<accession>A0ABT3CTY8</accession>
<keyword evidence="4" id="KW-0684">Rhamnose metabolism</keyword>
<dbReference type="Proteomes" id="UP001300692">
    <property type="component" value="Unassembled WGS sequence"/>
</dbReference>
<dbReference type="RefSeq" id="WP_264137516.1">
    <property type="nucleotide sequence ID" value="NZ_JAOYOD010000001.1"/>
</dbReference>
<dbReference type="SUPFAM" id="SSF54909">
    <property type="entry name" value="Dimeric alpha+beta barrel"/>
    <property type="match status" value="1"/>
</dbReference>
<evidence type="ECO:0000313" key="6">
    <source>
        <dbReference type="EMBL" id="MCV9386698.1"/>
    </source>
</evidence>
<keyword evidence="1" id="KW-0963">Cytoplasm</keyword>
<sequence length="104" mass="12263">METIAFKMKLKSGCKEEYKQRHNNIWPELKELLKDSGVVDYVIFFDEETDTLFACQKVRDGQNSQQLGGEKIVQTWWAYMADIMETHEDNSPISIQLEEVFKLR</sequence>
<reference evidence="6 7" key="1">
    <citation type="submission" date="2022-10" db="EMBL/GenBank/DDBJ databases">
        <title>Comparative genomics and taxonomic characterization of three novel marine species of genus Reichenbachiella exhibiting antioxidant and polysaccharide degradation activities.</title>
        <authorList>
            <person name="Muhammad N."/>
            <person name="Lee Y.-J."/>
            <person name="Ko J."/>
            <person name="Kim S.-G."/>
        </authorList>
    </citation>
    <scope>NUCLEOTIDE SEQUENCE [LARGE SCALE GENOMIC DNA]</scope>
    <source>
        <strain evidence="6 7">ABR2-5</strain>
    </source>
</reference>
<dbReference type="EC" id="5.1.3.32" evidence="5"/>
<keyword evidence="7" id="KW-1185">Reference proteome</keyword>
<dbReference type="Gene3D" id="3.30.70.100">
    <property type="match status" value="1"/>
</dbReference>
<dbReference type="NCBIfam" id="TIGR02625">
    <property type="entry name" value="YiiL_rotase"/>
    <property type="match status" value="1"/>
</dbReference>
<dbReference type="PANTHER" id="PTHR34389">
    <property type="entry name" value="L-RHAMNOSE MUTAROTASE"/>
    <property type="match status" value="1"/>
</dbReference>
<gene>
    <name evidence="6" type="primary">rhaM</name>
    <name evidence="6" type="ORF">N7U62_08490</name>
</gene>
<dbReference type="PANTHER" id="PTHR34389:SF2">
    <property type="entry name" value="L-RHAMNOSE MUTAROTASE"/>
    <property type="match status" value="1"/>
</dbReference>
<evidence type="ECO:0000256" key="3">
    <source>
        <dbReference type="ARBA" id="ARBA00023277"/>
    </source>
</evidence>
<keyword evidence="3" id="KW-0119">Carbohydrate metabolism</keyword>
<dbReference type="InterPro" id="IPR008000">
    <property type="entry name" value="Rham/fucose_mutarotase"/>
</dbReference>
<evidence type="ECO:0000256" key="4">
    <source>
        <dbReference type="ARBA" id="ARBA00023308"/>
    </source>
</evidence>